<dbReference type="Gramene" id="AET6Gv20756100.10">
    <property type="protein sequence ID" value="AET6Gv20756100.10"/>
    <property type="gene ID" value="AET6Gv20756100"/>
</dbReference>
<evidence type="ECO:0000313" key="2">
    <source>
        <dbReference type="Proteomes" id="UP000015105"/>
    </source>
</evidence>
<dbReference type="Proteomes" id="UP000015105">
    <property type="component" value="Chromosome 6D"/>
</dbReference>
<dbReference type="AlphaFoldDB" id="A0A453PJK1"/>
<reference evidence="2" key="1">
    <citation type="journal article" date="2014" name="Science">
        <title>Ancient hybridizations among the ancestral genomes of bread wheat.</title>
        <authorList>
            <consortium name="International Wheat Genome Sequencing Consortium,"/>
            <person name="Marcussen T."/>
            <person name="Sandve S.R."/>
            <person name="Heier L."/>
            <person name="Spannagl M."/>
            <person name="Pfeifer M."/>
            <person name="Jakobsen K.S."/>
            <person name="Wulff B.B."/>
            <person name="Steuernagel B."/>
            <person name="Mayer K.F."/>
            <person name="Olsen O.A."/>
        </authorList>
    </citation>
    <scope>NUCLEOTIDE SEQUENCE [LARGE SCALE GENOMIC DNA]</scope>
    <source>
        <strain evidence="2">cv. AL8/78</strain>
    </source>
</reference>
<evidence type="ECO:0000313" key="1">
    <source>
        <dbReference type="EnsemblPlants" id="AET6Gv20756100.10"/>
    </source>
</evidence>
<keyword evidence="2" id="KW-1185">Reference proteome</keyword>
<reference evidence="1" key="5">
    <citation type="journal article" date="2021" name="G3 (Bethesda)">
        <title>Aegilops tauschii genome assembly Aet v5.0 features greater sequence contiguity and improved annotation.</title>
        <authorList>
            <person name="Wang L."/>
            <person name="Zhu T."/>
            <person name="Rodriguez J.C."/>
            <person name="Deal K.R."/>
            <person name="Dubcovsky J."/>
            <person name="McGuire P.E."/>
            <person name="Lux T."/>
            <person name="Spannagl M."/>
            <person name="Mayer K.F.X."/>
            <person name="Baldrich P."/>
            <person name="Meyers B.C."/>
            <person name="Huo N."/>
            <person name="Gu Y.Q."/>
            <person name="Zhou H."/>
            <person name="Devos K.M."/>
            <person name="Bennetzen J.L."/>
            <person name="Unver T."/>
            <person name="Budak H."/>
            <person name="Gulick P.J."/>
            <person name="Galiba G."/>
            <person name="Kalapos B."/>
            <person name="Nelson D.R."/>
            <person name="Li P."/>
            <person name="You F.M."/>
            <person name="Luo M.C."/>
            <person name="Dvorak J."/>
        </authorList>
    </citation>
    <scope>NUCLEOTIDE SEQUENCE [LARGE SCALE GENOMIC DNA]</scope>
    <source>
        <strain evidence="1">cv. AL8/78</strain>
    </source>
</reference>
<reference evidence="1" key="4">
    <citation type="submission" date="2019-03" db="UniProtKB">
        <authorList>
            <consortium name="EnsemblPlants"/>
        </authorList>
    </citation>
    <scope>IDENTIFICATION</scope>
</reference>
<reference evidence="1" key="3">
    <citation type="journal article" date="2017" name="Nature">
        <title>Genome sequence of the progenitor of the wheat D genome Aegilops tauschii.</title>
        <authorList>
            <person name="Luo M.C."/>
            <person name="Gu Y.Q."/>
            <person name="Puiu D."/>
            <person name="Wang H."/>
            <person name="Twardziok S.O."/>
            <person name="Deal K.R."/>
            <person name="Huo N."/>
            <person name="Zhu T."/>
            <person name="Wang L."/>
            <person name="Wang Y."/>
            <person name="McGuire P.E."/>
            <person name="Liu S."/>
            <person name="Long H."/>
            <person name="Ramasamy R.K."/>
            <person name="Rodriguez J.C."/>
            <person name="Van S.L."/>
            <person name="Yuan L."/>
            <person name="Wang Z."/>
            <person name="Xia Z."/>
            <person name="Xiao L."/>
            <person name="Anderson O.D."/>
            <person name="Ouyang S."/>
            <person name="Liang Y."/>
            <person name="Zimin A.V."/>
            <person name="Pertea G."/>
            <person name="Qi P."/>
            <person name="Bennetzen J.L."/>
            <person name="Dai X."/>
            <person name="Dawson M.W."/>
            <person name="Muller H.G."/>
            <person name="Kugler K."/>
            <person name="Rivarola-Duarte L."/>
            <person name="Spannagl M."/>
            <person name="Mayer K.F.X."/>
            <person name="Lu F.H."/>
            <person name="Bevan M.W."/>
            <person name="Leroy P."/>
            <person name="Li P."/>
            <person name="You F.M."/>
            <person name="Sun Q."/>
            <person name="Liu Z."/>
            <person name="Lyons E."/>
            <person name="Wicker T."/>
            <person name="Salzberg S.L."/>
            <person name="Devos K.M."/>
            <person name="Dvorak J."/>
        </authorList>
    </citation>
    <scope>NUCLEOTIDE SEQUENCE [LARGE SCALE GENOMIC DNA]</scope>
    <source>
        <strain evidence="1">cv. AL8/78</strain>
    </source>
</reference>
<dbReference type="EnsemblPlants" id="AET6Gv20756100.10">
    <property type="protein sequence ID" value="AET6Gv20756100.10"/>
    <property type="gene ID" value="AET6Gv20756100"/>
</dbReference>
<reference evidence="2" key="2">
    <citation type="journal article" date="2017" name="Nat. Plants">
        <title>The Aegilops tauschii genome reveals multiple impacts of transposons.</title>
        <authorList>
            <person name="Zhao G."/>
            <person name="Zou C."/>
            <person name="Li K."/>
            <person name="Wang K."/>
            <person name="Li T."/>
            <person name="Gao L."/>
            <person name="Zhang X."/>
            <person name="Wang H."/>
            <person name="Yang Z."/>
            <person name="Liu X."/>
            <person name="Jiang W."/>
            <person name="Mao L."/>
            <person name="Kong X."/>
            <person name="Jiao Y."/>
            <person name="Jia J."/>
        </authorList>
    </citation>
    <scope>NUCLEOTIDE SEQUENCE [LARGE SCALE GENOMIC DNA]</scope>
    <source>
        <strain evidence="2">cv. AL8/78</strain>
    </source>
</reference>
<protein>
    <submittedName>
        <fullName evidence="1">Uncharacterized protein</fullName>
    </submittedName>
</protein>
<proteinExistence type="predicted"/>
<accession>A0A453PJK1</accession>
<organism evidence="1 2">
    <name type="scientific">Aegilops tauschii subsp. strangulata</name>
    <name type="common">Goatgrass</name>
    <dbReference type="NCBI Taxonomy" id="200361"/>
    <lineage>
        <taxon>Eukaryota</taxon>
        <taxon>Viridiplantae</taxon>
        <taxon>Streptophyta</taxon>
        <taxon>Embryophyta</taxon>
        <taxon>Tracheophyta</taxon>
        <taxon>Spermatophyta</taxon>
        <taxon>Magnoliopsida</taxon>
        <taxon>Liliopsida</taxon>
        <taxon>Poales</taxon>
        <taxon>Poaceae</taxon>
        <taxon>BOP clade</taxon>
        <taxon>Pooideae</taxon>
        <taxon>Triticodae</taxon>
        <taxon>Triticeae</taxon>
        <taxon>Triticinae</taxon>
        <taxon>Aegilops</taxon>
    </lineage>
</organism>
<sequence>MEAGVGLALQSRATGFGSGRRRSAMYGGESRARAVSLRVSDLVGSPAAVRARGAKPVVPLRAKKSSGGGRYTSSSLFPFCAACYSNLAESLTPSGPNFSAFFLCVCLLGGVEFGRK</sequence>
<name>A0A453PJK1_AEGTS</name>